<dbReference type="InterPro" id="IPR013427">
    <property type="entry name" value="Haem-bd_dom_put"/>
</dbReference>
<dbReference type="AlphaFoldDB" id="A0A367GTQ5"/>
<name>A0A367GTQ5_9SPHI</name>
<dbReference type="OrthoDB" id="9811395at2"/>
<keyword evidence="7" id="KW-1185">Reference proteome</keyword>
<dbReference type="GO" id="GO:0009055">
    <property type="term" value="F:electron transfer activity"/>
    <property type="evidence" value="ECO:0007669"/>
    <property type="project" value="InterPro"/>
</dbReference>
<reference evidence="6 7" key="1">
    <citation type="submission" date="2018-05" db="EMBL/GenBank/DDBJ databases">
        <title>Mucilaginibacter hurinus sp. nov., isolated from briquette warehouse soil.</title>
        <authorList>
            <person name="Choi L."/>
        </authorList>
    </citation>
    <scope>NUCLEOTIDE SEQUENCE [LARGE SCALE GENOMIC DNA]</scope>
    <source>
        <strain evidence="6 7">ZR32</strain>
    </source>
</reference>
<dbReference type="Proteomes" id="UP000253209">
    <property type="component" value="Unassembled WGS sequence"/>
</dbReference>
<evidence type="ECO:0000256" key="3">
    <source>
        <dbReference type="ARBA" id="ARBA00023004"/>
    </source>
</evidence>
<dbReference type="Pfam" id="PF14100">
    <property type="entry name" value="DUF6807"/>
    <property type="match status" value="1"/>
</dbReference>
<dbReference type="Gene3D" id="2.120.10.30">
    <property type="entry name" value="TolB, C-terminal domain"/>
    <property type="match status" value="1"/>
</dbReference>
<keyword evidence="2 4" id="KW-0479">Metal-binding</keyword>
<evidence type="ECO:0000256" key="4">
    <source>
        <dbReference type="PROSITE-ProRule" id="PRU00433"/>
    </source>
</evidence>
<evidence type="ECO:0000256" key="1">
    <source>
        <dbReference type="ARBA" id="ARBA00022617"/>
    </source>
</evidence>
<dbReference type="InterPro" id="IPR029475">
    <property type="entry name" value="DUF6807"/>
</dbReference>
<evidence type="ECO:0000259" key="5">
    <source>
        <dbReference type="PROSITE" id="PS51007"/>
    </source>
</evidence>
<dbReference type="NCBIfam" id="TIGR02604">
    <property type="entry name" value="Piru_Ver_Nterm"/>
    <property type="match status" value="1"/>
</dbReference>
<protein>
    <submittedName>
        <fullName evidence="6">Dehydrogenase</fullName>
    </submittedName>
</protein>
<dbReference type="SUPFAM" id="SSF63829">
    <property type="entry name" value="Calcium-dependent phosphotriesterase"/>
    <property type="match status" value="1"/>
</dbReference>
<sequence length="1267" mass="142856">MLKSLFLFISFIALLWFGPRNIAERTADVNLIIQQNEAAGTISVLRADNKEVVLTQIAKADLRPYIHPVTSPDGKSTMTEFSPAHHKHQTGIYWGFTSVNGRNYFTNPGAGYWQRVSARVLEKSGPVVKWQTVYNLLDDKGTVVMTETQYWAMQHEDGRFLLSLEWRGEAKTDVTIAKYPYGGLFVRMPWKQGIDGDVINAARQRNQKAEGQAATWVDVGMKLDGREDRAHIAILDHPENKGYPHKWRVDDQMGVGPVPTHDADRVIKKGENEVIKHRLVIYTGQFNDIKLNEEWGKYTGKDPIWASIELWNVAKREAMDAKFLTPDEALKAMTFKDGFTANVYAAEPDITQPMAFCWDDRGRLWVAENRDYESRFTGYANDGNSRILILEDTDHDGKADKKTVFADGIPFPAALAVGFDGVFVGAPPNLLYIPDRNHDDKADMADIEVRLTGWGIRDRHETLNSFHWGPDGWLYGCQGFATPSRIRKPEGKGKLFKHKDPFPEDEILKGPGVDINGGVWRYHPTKDKFEVVAHGLSNPWGIDYDAKGQIFITACVIPHLWYIIPGGIYLRQGGQHFNPYTYTDIQTITDHSHRSAHGGASIYQSDAYPIEQHGRIFMANIHEHAILTDILTPKGSGFVGSHGDDLMSANNAQWVGFSTTIGPDGDLYVLDWHDADICGGSVLNKETGRIYRVSPKQSLAKNFTGRYSDLNKMSDRQLVNLQTSPSDWHSRRARVILQNRAFKGKLKKNTQDELRRIYDENTNVDYRLRAFWALYVTNGLGIKDLEEAMDDKNEYIRGWAIQMAWESGAVQASTIARFEHLALMDPSPVVRLYLAAALQRIDADKRWNIAASLSQCEGDENDHNLPKMLWYGIEPLVAKDADRALSLAANSKLSIIKKFTARRAVDADAINTLVTWFGKQPKADIVMLEGTRDALEGRTDLKTPSNWKDTYTRLQRQNDKVKQLSTEIAQYFGDTEAANQFFATMRDKTAPADKRRKALLALSAQQRPELIKELPGLLSDDVLRNDAIRAIASFEDEKLGQHLLSMYPKLNQKDKDDAIQTLASRPKYGWILTQAIKNKTIEKRDIPAGTARQLRRVVGSGFVEIWGPIDQLPSNEIAYKKYRELLTPKALENADLKKGHEIFLRTCGACHKMYGEGGTIGPDLTGSNRQKVDYLLFNVLEPSGEIQDDYKLVVITTRDGRTYSGNIAAENERQVTMRIVGQEAAVINKSNIQSREVMPISMMPTGLFQNLSDKEVIDIVGYLSKTK</sequence>
<dbReference type="GO" id="GO:0020037">
    <property type="term" value="F:heme binding"/>
    <property type="evidence" value="ECO:0007669"/>
    <property type="project" value="InterPro"/>
</dbReference>
<dbReference type="InterPro" id="IPR011042">
    <property type="entry name" value="6-blade_b-propeller_TolB-like"/>
</dbReference>
<dbReference type="SUPFAM" id="SSF48371">
    <property type="entry name" value="ARM repeat"/>
    <property type="match status" value="1"/>
</dbReference>
<dbReference type="InterPro" id="IPR009056">
    <property type="entry name" value="Cyt_c-like_dom"/>
</dbReference>
<dbReference type="InterPro" id="IPR055557">
    <property type="entry name" value="DUF7133"/>
</dbReference>
<dbReference type="PANTHER" id="PTHR33546">
    <property type="entry name" value="LARGE, MULTIFUNCTIONAL SECRETED PROTEIN-RELATED"/>
    <property type="match status" value="1"/>
</dbReference>
<comment type="caution">
    <text evidence="6">The sequence shown here is derived from an EMBL/GenBank/DDBJ whole genome shotgun (WGS) entry which is preliminary data.</text>
</comment>
<dbReference type="Gene3D" id="1.25.10.10">
    <property type="entry name" value="Leucine-rich Repeat Variant"/>
    <property type="match status" value="1"/>
</dbReference>
<dbReference type="Gene3D" id="1.10.760.10">
    <property type="entry name" value="Cytochrome c-like domain"/>
    <property type="match status" value="1"/>
</dbReference>
<keyword evidence="1 4" id="KW-0349">Heme</keyword>
<organism evidence="6 7">
    <name type="scientific">Mucilaginibacter hurinus</name>
    <dbReference type="NCBI Taxonomy" id="2201324"/>
    <lineage>
        <taxon>Bacteria</taxon>
        <taxon>Pseudomonadati</taxon>
        <taxon>Bacteroidota</taxon>
        <taxon>Sphingobacteriia</taxon>
        <taxon>Sphingobacteriales</taxon>
        <taxon>Sphingobacteriaceae</taxon>
        <taxon>Mucilaginibacter</taxon>
    </lineage>
</organism>
<dbReference type="InterPro" id="IPR036909">
    <property type="entry name" value="Cyt_c-like_dom_sf"/>
</dbReference>
<dbReference type="RefSeq" id="WP_114003352.1">
    <property type="nucleotide sequence ID" value="NZ_QGDC01000001.1"/>
</dbReference>
<accession>A0A367GTQ5</accession>
<feature type="domain" description="Cytochrome c" evidence="5">
    <location>
        <begin position="1134"/>
        <end position="1267"/>
    </location>
</feature>
<dbReference type="SUPFAM" id="SSF46626">
    <property type="entry name" value="Cytochrome c"/>
    <property type="match status" value="1"/>
</dbReference>
<evidence type="ECO:0000256" key="2">
    <source>
        <dbReference type="ARBA" id="ARBA00022723"/>
    </source>
</evidence>
<dbReference type="GO" id="GO:0046872">
    <property type="term" value="F:metal ion binding"/>
    <property type="evidence" value="ECO:0007669"/>
    <property type="project" value="UniProtKB-KW"/>
</dbReference>
<dbReference type="InterPro" id="IPR013428">
    <property type="entry name" value="Membrane-bound_put_N"/>
</dbReference>
<dbReference type="InterPro" id="IPR016024">
    <property type="entry name" value="ARM-type_fold"/>
</dbReference>
<dbReference type="NCBIfam" id="TIGR02603">
    <property type="entry name" value="CxxCH_TIGR02603"/>
    <property type="match status" value="1"/>
</dbReference>
<proteinExistence type="predicted"/>
<dbReference type="EMBL" id="QGDC01000001">
    <property type="protein sequence ID" value="RCH56455.1"/>
    <property type="molecule type" value="Genomic_DNA"/>
</dbReference>
<dbReference type="Pfam" id="PF23500">
    <property type="entry name" value="DUF7133"/>
    <property type="match status" value="1"/>
</dbReference>
<gene>
    <name evidence="6" type="ORF">DJ568_00930</name>
</gene>
<dbReference type="PROSITE" id="PS51007">
    <property type="entry name" value="CYTC"/>
    <property type="match status" value="1"/>
</dbReference>
<evidence type="ECO:0000313" key="7">
    <source>
        <dbReference type="Proteomes" id="UP000253209"/>
    </source>
</evidence>
<keyword evidence="3 4" id="KW-0408">Iron</keyword>
<evidence type="ECO:0000313" key="6">
    <source>
        <dbReference type="EMBL" id="RCH56455.1"/>
    </source>
</evidence>
<dbReference type="PANTHER" id="PTHR33546:SF1">
    <property type="entry name" value="LARGE, MULTIFUNCTIONAL SECRETED PROTEIN"/>
    <property type="match status" value="1"/>
</dbReference>
<dbReference type="InterPro" id="IPR011989">
    <property type="entry name" value="ARM-like"/>
</dbReference>